<protein>
    <recommendedName>
        <fullName evidence="4">Secreted protein nis1</fullName>
    </recommendedName>
</protein>
<accession>A0A8H4XLQ8</accession>
<dbReference type="OrthoDB" id="3913322at2759"/>
<feature type="signal peptide" evidence="1">
    <location>
        <begin position="1"/>
        <end position="18"/>
    </location>
</feature>
<organism evidence="2 3">
    <name type="scientific">Fusarium zealandicum</name>
    <dbReference type="NCBI Taxonomy" id="1053134"/>
    <lineage>
        <taxon>Eukaryota</taxon>
        <taxon>Fungi</taxon>
        <taxon>Dikarya</taxon>
        <taxon>Ascomycota</taxon>
        <taxon>Pezizomycotina</taxon>
        <taxon>Sordariomycetes</taxon>
        <taxon>Hypocreomycetidae</taxon>
        <taxon>Hypocreales</taxon>
        <taxon>Nectriaceae</taxon>
        <taxon>Fusarium</taxon>
        <taxon>Fusarium staphyleae species complex</taxon>
    </lineage>
</organism>
<keyword evidence="3" id="KW-1185">Reference proteome</keyword>
<evidence type="ECO:0008006" key="4">
    <source>
        <dbReference type="Google" id="ProtNLM"/>
    </source>
</evidence>
<dbReference type="AlphaFoldDB" id="A0A8H4XLQ8"/>
<dbReference type="Proteomes" id="UP000635477">
    <property type="component" value="Unassembled WGS sequence"/>
</dbReference>
<keyword evidence="1" id="KW-0732">Signal</keyword>
<gene>
    <name evidence="2" type="ORF">FZEAL_3521</name>
</gene>
<sequence length="142" mass="15062">MRFSVAAAAATLLALTDARIVGIKVPKTIQPGEKFDAVIVTESYIQSVYDVAIAFGYSNGEGFPGTLGTPVGSYYLGPKASNKLQSFNRTLTIPKDAQKGEGVVSASLFSLYGRSSAQTLSDYNVTVTFGDKTSTEYKASKI</sequence>
<reference evidence="2" key="2">
    <citation type="submission" date="2020-05" db="EMBL/GenBank/DDBJ databases">
        <authorList>
            <person name="Kim H.-S."/>
            <person name="Proctor R.H."/>
            <person name="Brown D.W."/>
        </authorList>
    </citation>
    <scope>NUCLEOTIDE SEQUENCE</scope>
    <source>
        <strain evidence="2">NRRL 22465</strain>
    </source>
</reference>
<dbReference type="EMBL" id="JABEYC010000229">
    <property type="protein sequence ID" value="KAF4980476.1"/>
    <property type="molecule type" value="Genomic_DNA"/>
</dbReference>
<dbReference type="InterPro" id="IPR045469">
    <property type="entry name" value="Nis1"/>
</dbReference>
<reference evidence="2" key="1">
    <citation type="journal article" date="2020" name="BMC Genomics">
        <title>Correction to: Identification and distribution of gene clusters required for synthesis of sphingolipid metabolism inhibitors in diverse species of the filamentous fungus Fusarium.</title>
        <authorList>
            <person name="Kim H.S."/>
            <person name="Lohmar J.M."/>
            <person name="Busman M."/>
            <person name="Brown D.W."/>
            <person name="Naumann T.A."/>
            <person name="Divon H.H."/>
            <person name="Lysoe E."/>
            <person name="Uhlig S."/>
            <person name="Proctor R.H."/>
        </authorList>
    </citation>
    <scope>NUCLEOTIDE SEQUENCE</scope>
    <source>
        <strain evidence="2">NRRL 22465</strain>
    </source>
</reference>
<proteinExistence type="predicted"/>
<name>A0A8H4XLQ8_9HYPO</name>
<dbReference type="Pfam" id="PF19271">
    <property type="entry name" value="Nis1"/>
    <property type="match status" value="1"/>
</dbReference>
<evidence type="ECO:0000313" key="3">
    <source>
        <dbReference type="Proteomes" id="UP000635477"/>
    </source>
</evidence>
<feature type="chain" id="PRO_5034470432" description="Secreted protein nis1" evidence="1">
    <location>
        <begin position="19"/>
        <end position="142"/>
    </location>
</feature>
<evidence type="ECO:0000313" key="2">
    <source>
        <dbReference type="EMBL" id="KAF4980476.1"/>
    </source>
</evidence>
<comment type="caution">
    <text evidence="2">The sequence shown here is derived from an EMBL/GenBank/DDBJ whole genome shotgun (WGS) entry which is preliminary data.</text>
</comment>
<evidence type="ECO:0000256" key="1">
    <source>
        <dbReference type="SAM" id="SignalP"/>
    </source>
</evidence>